<dbReference type="OrthoDB" id="293713at2759"/>
<keyword evidence="3" id="KW-0479">Metal-binding</keyword>
<dbReference type="InterPro" id="IPR000086">
    <property type="entry name" value="NUDIX_hydrolase_dom"/>
</dbReference>
<dbReference type="Proteomes" id="UP000039865">
    <property type="component" value="Unassembled WGS sequence"/>
</dbReference>
<dbReference type="InParanoid" id="A0A078A436"/>
<dbReference type="InterPro" id="IPR039121">
    <property type="entry name" value="NUDT19"/>
</dbReference>
<evidence type="ECO:0000256" key="5">
    <source>
        <dbReference type="ARBA" id="ARBA00022842"/>
    </source>
</evidence>
<keyword evidence="4" id="KW-0378">Hydrolase</keyword>
<dbReference type="SUPFAM" id="SSF55811">
    <property type="entry name" value="Nudix"/>
    <property type="match status" value="1"/>
</dbReference>
<evidence type="ECO:0000313" key="8">
    <source>
        <dbReference type="EMBL" id="CDW77033.1"/>
    </source>
</evidence>
<comment type="cofactor">
    <cofactor evidence="2">
        <name>Mg(2+)</name>
        <dbReference type="ChEBI" id="CHEBI:18420"/>
    </cofactor>
</comment>
<feature type="domain" description="Nudix hydrolase" evidence="7">
    <location>
        <begin position="9"/>
        <end position="201"/>
    </location>
</feature>
<evidence type="ECO:0000256" key="1">
    <source>
        <dbReference type="ARBA" id="ARBA00001936"/>
    </source>
</evidence>
<accession>A0A078A436</accession>
<keyword evidence="6" id="KW-0464">Manganese</keyword>
<dbReference type="InterPro" id="IPR015797">
    <property type="entry name" value="NUDIX_hydrolase-like_dom_sf"/>
</dbReference>
<reference evidence="8 9" key="1">
    <citation type="submission" date="2014-06" db="EMBL/GenBank/DDBJ databases">
        <authorList>
            <person name="Swart Estienne"/>
        </authorList>
    </citation>
    <scope>NUCLEOTIDE SEQUENCE [LARGE SCALE GENOMIC DNA]</scope>
    <source>
        <strain evidence="8 9">130c</strain>
    </source>
</reference>
<dbReference type="GO" id="GO:0016818">
    <property type="term" value="F:hydrolase activity, acting on acid anhydrides, in phosphorus-containing anhydrides"/>
    <property type="evidence" value="ECO:0007669"/>
    <property type="project" value="InterPro"/>
</dbReference>
<sequence length="359" mass="42667">MIRPRQQMPLNKEVHIVPDSKYDYQILLLKRNSKISFGNFFAFPGGMLEKQDLKEKWEKSFPSFYQQHGAHVQDFVKRMCCLRELYEETNILLSEEQTQNEHANMTNYLKKHKSHFSDFCKDYSQTPKISGLQAFHRIGSPIGLHPANDSQFYLYFEDNNLKNQKIVLNEEEFTEYKWLSPDEALTLYEQQKIPLFPPQVVLISMLLFLSPSYQKLQQIASQLNTNLLNYQTNKMHYMALAEIKDEDELRKLVKKIFDKTDLMSDQQRTDLYVYNNQPYIDKHEELKSLGKEKTYDQLVELTKHVAVGLWYGDHYSTCDNYGFNTDRRIRRRSWTHKQTVIRIEISDQLMDDSITMPKL</sequence>
<evidence type="ECO:0000256" key="3">
    <source>
        <dbReference type="ARBA" id="ARBA00022723"/>
    </source>
</evidence>
<evidence type="ECO:0000256" key="6">
    <source>
        <dbReference type="ARBA" id="ARBA00023211"/>
    </source>
</evidence>
<proteinExistence type="predicted"/>
<keyword evidence="9" id="KW-1185">Reference proteome</keyword>
<name>A0A078A436_STYLE</name>
<evidence type="ECO:0000259" key="7">
    <source>
        <dbReference type="PROSITE" id="PS51462"/>
    </source>
</evidence>
<dbReference type="GO" id="GO:0046872">
    <property type="term" value="F:metal ion binding"/>
    <property type="evidence" value="ECO:0007669"/>
    <property type="project" value="UniProtKB-KW"/>
</dbReference>
<dbReference type="AlphaFoldDB" id="A0A078A436"/>
<evidence type="ECO:0000313" key="9">
    <source>
        <dbReference type="Proteomes" id="UP000039865"/>
    </source>
</evidence>
<evidence type="ECO:0000256" key="4">
    <source>
        <dbReference type="ARBA" id="ARBA00022801"/>
    </source>
</evidence>
<keyword evidence="5" id="KW-0460">Magnesium</keyword>
<dbReference type="Pfam" id="PF00293">
    <property type="entry name" value="NUDIX"/>
    <property type="match status" value="1"/>
</dbReference>
<organism evidence="8 9">
    <name type="scientific">Stylonychia lemnae</name>
    <name type="common">Ciliate</name>
    <dbReference type="NCBI Taxonomy" id="5949"/>
    <lineage>
        <taxon>Eukaryota</taxon>
        <taxon>Sar</taxon>
        <taxon>Alveolata</taxon>
        <taxon>Ciliophora</taxon>
        <taxon>Intramacronucleata</taxon>
        <taxon>Spirotrichea</taxon>
        <taxon>Stichotrichia</taxon>
        <taxon>Sporadotrichida</taxon>
        <taxon>Oxytrichidae</taxon>
        <taxon>Stylonychinae</taxon>
        <taxon>Stylonychia</taxon>
    </lineage>
</organism>
<dbReference type="PANTHER" id="PTHR12318">
    <property type="entry name" value="TESTOSTERONE-REGULATED PROTEIN RP2"/>
    <property type="match status" value="1"/>
</dbReference>
<dbReference type="Gene3D" id="3.90.79.10">
    <property type="entry name" value="Nucleoside Triphosphate Pyrophosphohydrolase"/>
    <property type="match status" value="1"/>
</dbReference>
<protein>
    <submittedName>
        <fullName evidence="8">Nucleoside diphosphate-linked moiety x motif mitochondrial-like</fullName>
    </submittedName>
</protein>
<gene>
    <name evidence="8" type="primary">Contig11602.g12423</name>
    <name evidence="8" type="ORF">STYLEM_6000</name>
</gene>
<evidence type="ECO:0000256" key="2">
    <source>
        <dbReference type="ARBA" id="ARBA00001946"/>
    </source>
</evidence>
<dbReference type="PANTHER" id="PTHR12318:SF0">
    <property type="entry name" value="ACYL-COENZYME A DIPHOSPHATASE NUDT19"/>
    <property type="match status" value="1"/>
</dbReference>
<dbReference type="EMBL" id="CCKQ01005773">
    <property type="protein sequence ID" value="CDW77033.1"/>
    <property type="molecule type" value="Genomic_DNA"/>
</dbReference>
<dbReference type="PROSITE" id="PS51462">
    <property type="entry name" value="NUDIX"/>
    <property type="match status" value="1"/>
</dbReference>
<dbReference type="GO" id="GO:0005739">
    <property type="term" value="C:mitochondrion"/>
    <property type="evidence" value="ECO:0007669"/>
    <property type="project" value="TreeGrafter"/>
</dbReference>
<comment type="cofactor">
    <cofactor evidence="1">
        <name>Mn(2+)</name>
        <dbReference type="ChEBI" id="CHEBI:29035"/>
    </cofactor>
</comment>